<sequence>MIRTLHEGLSADGVTVPLTKLCAWFGVPRRTVYYKPTKAAPKVDPRFAEPIKAMIEKEPSFGYRTVAWLLGFNKNTVQRIFQIKGWQVRKRPIGMRPRIEAVPSVAAAPNERWSTDLCRIWAGRDGWTTLALVIDCHTRELLGWHLSRSGKATTAASALEHALINRFGTLGKVTREFLLRSDNGVRHRARTDGASMAHTSPVGNTPRWCAATA</sequence>
<dbReference type="EMBL" id="FOCE01000011">
    <property type="protein sequence ID" value="SEO07872.1"/>
    <property type="molecule type" value="Genomic_DNA"/>
</dbReference>
<evidence type="ECO:0000313" key="3">
    <source>
        <dbReference type="Proteomes" id="UP000198761"/>
    </source>
</evidence>
<reference evidence="2 3" key="1">
    <citation type="submission" date="2016-10" db="EMBL/GenBank/DDBJ databases">
        <authorList>
            <person name="de Groot N.N."/>
        </authorList>
    </citation>
    <scope>NUCLEOTIDE SEQUENCE [LARGE SCALE GENOMIC DNA]</scope>
    <source>
        <strain evidence="2 3">DSM 3857</strain>
    </source>
</reference>
<accession>A0A1H8LRU6</accession>
<dbReference type="PROSITE" id="PS50994">
    <property type="entry name" value="INTEGRASE"/>
    <property type="match status" value="1"/>
</dbReference>
<name>A0A1H8LRU6_9RHOB</name>
<protein>
    <submittedName>
        <fullName evidence="2">Integrase core domain-containing protein</fullName>
    </submittedName>
</protein>
<proteinExistence type="predicted"/>
<organism evidence="2 3">
    <name type="scientific">Gemmobacter aquatilis</name>
    <dbReference type="NCBI Taxonomy" id="933059"/>
    <lineage>
        <taxon>Bacteria</taxon>
        <taxon>Pseudomonadati</taxon>
        <taxon>Pseudomonadota</taxon>
        <taxon>Alphaproteobacteria</taxon>
        <taxon>Rhodobacterales</taxon>
        <taxon>Paracoccaceae</taxon>
        <taxon>Gemmobacter</taxon>
    </lineage>
</organism>
<dbReference type="RefSeq" id="WP_245749511.1">
    <property type="nucleotide sequence ID" value="NZ_FOCE01000011.1"/>
</dbReference>
<dbReference type="Pfam" id="PF00665">
    <property type="entry name" value="rve"/>
    <property type="match status" value="1"/>
</dbReference>
<dbReference type="PANTHER" id="PTHR46889:SF4">
    <property type="entry name" value="TRANSPOSASE INSO FOR INSERTION SEQUENCE ELEMENT IS911B-RELATED"/>
    <property type="match status" value="1"/>
</dbReference>
<dbReference type="STRING" id="933059.SAMN04488103_111112"/>
<dbReference type="InterPro" id="IPR036397">
    <property type="entry name" value="RNaseH_sf"/>
</dbReference>
<dbReference type="AlphaFoldDB" id="A0A1H8LRU6"/>
<dbReference type="SUPFAM" id="SSF53098">
    <property type="entry name" value="Ribonuclease H-like"/>
    <property type="match status" value="1"/>
</dbReference>
<evidence type="ECO:0000313" key="2">
    <source>
        <dbReference type="EMBL" id="SEO07872.1"/>
    </source>
</evidence>
<dbReference type="InterPro" id="IPR012337">
    <property type="entry name" value="RNaseH-like_sf"/>
</dbReference>
<dbReference type="InterPro" id="IPR001584">
    <property type="entry name" value="Integrase_cat-core"/>
</dbReference>
<keyword evidence="3" id="KW-1185">Reference proteome</keyword>
<gene>
    <name evidence="2" type="ORF">SAMN04488103_111112</name>
</gene>
<dbReference type="PANTHER" id="PTHR46889">
    <property type="entry name" value="TRANSPOSASE INSF FOR INSERTION SEQUENCE IS3B-RELATED"/>
    <property type="match status" value="1"/>
</dbReference>
<dbReference type="GO" id="GO:0015074">
    <property type="term" value="P:DNA integration"/>
    <property type="evidence" value="ECO:0007669"/>
    <property type="project" value="InterPro"/>
</dbReference>
<dbReference type="Proteomes" id="UP000198761">
    <property type="component" value="Unassembled WGS sequence"/>
</dbReference>
<dbReference type="GO" id="GO:0003676">
    <property type="term" value="F:nucleic acid binding"/>
    <property type="evidence" value="ECO:0007669"/>
    <property type="project" value="InterPro"/>
</dbReference>
<feature type="domain" description="Integrase catalytic" evidence="1">
    <location>
        <begin position="105"/>
        <end position="213"/>
    </location>
</feature>
<dbReference type="Gene3D" id="3.30.420.10">
    <property type="entry name" value="Ribonuclease H-like superfamily/Ribonuclease H"/>
    <property type="match status" value="1"/>
</dbReference>
<evidence type="ECO:0000259" key="1">
    <source>
        <dbReference type="PROSITE" id="PS50994"/>
    </source>
</evidence>
<dbReference type="InterPro" id="IPR050900">
    <property type="entry name" value="Transposase_IS3/IS150/IS904"/>
</dbReference>